<feature type="binding site" evidence="18">
    <location>
        <position position="73"/>
    </location>
    <ligand>
        <name>a divalent metal cation</name>
        <dbReference type="ChEBI" id="CHEBI:60240"/>
    </ligand>
</feature>
<sequence>MEKNTNLIKTFNYAIDGIIYTLKSQRNMKIHYAIAILVLFLTLFLNLSRIEIIAVFFSISLVILSEMFNTAIEKTVDLVTTEYSPLAKIAKDVAAGAVLVSALNSIMVAYLVFFDRLNPSTLSLLIKIKNQDVHVTIIGIIITLLFVVAGKTLSPKGSHVQGGVVSGHAALSFALATSIGYISENALVATLSFMLALLVAQSRIEGRIHTLREVIYGGILGILVITLLFKVVF</sequence>
<dbReference type="RefSeq" id="WP_079588481.1">
    <property type="nucleotide sequence ID" value="NZ_CP154629.1"/>
</dbReference>
<evidence type="ECO:0000256" key="18">
    <source>
        <dbReference type="PIRSR" id="PIRSR600829-4"/>
    </source>
</evidence>
<dbReference type="OrthoDB" id="9789934at2"/>
<comment type="cofactor">
    <cofactor evidence="18">
        <name>Mg(2+)</name>
        <dbReference type="ChEBI" id="CHEBI:18420"/>
    </cofactor>
    <text evidence="18">Mn(2+), Zn(2+), Cd(2+) and Co(2+) support activity to lesser extents.</text>
</comment>
<dbReference type="CDD" id="cd14266">
    <property type="entry name" value="UDPK_IM_PAP2_like"/>
    <property type="match status" value="1"/>
</dbReference>
<name>A0A1T4ZX70_9FIRM</name>
<comment type="similarity">
    <text evidence="2">Belongs to the bacterial diacylglycerol kinase family.</text>
</comment>
<feature type="binding site" evidence="16">
    <location>
        <position position="66"/>
    </location>
    <ligand>
        <name>substrate</name>
    </ligand>
</feature>
<evidence type="ECO:0000256" key="16">
    <source>
        <dbReference type="PIRSR" id="PIRSR600829-2"/>
    </source>
</evidence>
<feature type="transmembrane region" description="Helical" evidence="19">
    <location>
        <begin position="53"/>
        <end position="72"/>
    </location>
</feature>
<feature type="transmembrane region" description="Helical" evidence="19">
    <location>
        <begin position="214"/>
        <end position="232"/>
    </location>
</feature>
<evidence type="ECO:0000256" key="7">
    <source>
        <dbReference type="ARBA" id="ARBA00022741"/>
    </source>
</evidence>
<keyword evidence="22" id="KW-1185">Reference proteome</keyword>
<evidence type="ECO:0000256" key="15">
    <source>
        <dbReference type="PIRSR" id="PIRSR600829-1"/>
    </source>
</evidence>
<dbReference type="EMBL" id="FUYN01000001">
    <property type="protein sequence ID" value="SKB27306.1"/>
    <property type="molecule type" value="Genomic_DNA"/>
</dbReference>
<evidence type="ECO:0000256" key="14">
    <source>
        <dbReference type="ARBA" id="ARBA00023264"/>
    </source>
</evidence>
<keyword evidence="14" id="KW-1208">Phospholipid metabolism</keyword>
<gene>
    <name evidence="21" type="ORF">SAMN02745120_0500</name>
</gene>
<evidence type="ECO:0000259" key="20">
    <source>
        <dbReference type="Pfam" id="PF01569"/>
    </source>
</evidence>
<keyword evidence="13" id="KW-0594">Phospholipid biosynthesis</keyword>
<keyword evidence="10 19" id="KW-1133">Transmembrane helix</keyword>
<evidence type="ECO:0000256" key="17">
    <source>
        <dbReference type="PIRSR" id="PIRSR600829-3"/>
    </source>
</evidence>
<proteinExistence type="inferred from homology"/>
<keyword evidence="3" id="KW-1003">Cell membrane</keyword>
<organism evidence="21 22">
    <name type="scientific">Acetoanaerobium noterae</name>
    <dbReference type="NCBI Taxonomy" id="745369"/>
    <lineage>
        <taxon>Bacteria</taxon>
        <taxon>Bacillati</taxon>
        <taxon>Bacillota</taxon>
        <taxon>Clostridia</taxon>
        <taxon>Peptostreptococcales</taxon>
        <taxon>Filifactoraceae</taxon>
        <taxon>Acetoanaerobium</taxon>
    </lineage>
</organism>
<feature type="transmembrane region" description="Helical" evidence="19">
    <location>
        <begin position="93"/>
        <end position="113"/>
    </location>
</feature>
<feature type="binding site" evidence="17">
    <location>
        <position position="13"/>
    </location>
    <ligand>
        <name>ATP</name>
        <dbReference type="ChEBI" id="CHEBI:30616"/>
    </ligand>
</feature>
<evidence type="ECO:0000256" key="1">
    <source>
        <dbReference type="ARBA" id="ARBA00004651"/>
    </source>
</evidence>
<dbReference type="Pfam" id="PF01219">
    <property type="entry name" value="DAGK_prokar"/>
    <property type="match status" value="1"/>
</dbReference>
<dbReference type="PANTHER" id="PTHR34299:SF1">
    <property type="entry name" value="DIACYLGLYCEROL KINASE"/>
    <property type="match status" value="1"/>
</dbReference>
<feature type="binding site" evidence="17">
    <location>
        <begin position="91"/>
        <end position="92"/>
    </location>
    <ligand>
        <name>ATP</name>
        <dbReference type="ChEBI" id="CHEBI:30616"/>
    </ligand>
</feature>
<dbReference type="GO" id="GO:0016301">
    <property type="term" value="F:kinase activity"/>
    <property type="evidence" value="ECO:0007669"/>
    <property type="project" value="UniProtKB-KW"/>
</dbReference>
<feature type="transmembrane region" description="Helical" evidence="19">
    <location>
        <begin position="133"/>
        <end position="150"/>
    </location>
</feature>
<evidence type="ECO:0000313" key="21">
    <source>
        <dbReference type="EMBL" id="SKB27306.1"/>
    </source>
</evidence>
<reference evidence="22" key="1">
    <citation type="submission" date="2017-02" db="EMBL/GenBank/DDBJ databases">
        <authorList>
            <person name="Varghese N."/>
            <person name="Submissions S."/>
        </authorList>
    </citation>
    <scope>NUCLEOTIDE SEQUENCE [LARGE SCALE GENOMIC DNA]</scope>
    <source>
        <strain evidence="22">ATCC 35199</strain>
    </source>
</reference>
<feature type="transmembrane region" description="Helical" evidence="19">
    <location>
        <begin position="186"/>
        <end position="202"/>
    </location>
</feature>
<evidence type="ECO:0000256" key="9">
    <source>
        <dbReference type="ARBA" id="ARBA00022840"/>
    </source>
</evidence>
<dbReference type="Pfam" id="PF01569">
    <property type="entry name" value="PAP2"/>
    <property type="match status" value="1"/>
</dbReference>
<evidence type="ECO:0000256" key="3">
    <source>
        <dbReference type="ARBA" id="ARBA00022475"/>
    </source>
</evidence>
<evidence type="ECO:0000313" key="22">
    <source>
        <dbReference type="Proteomes" id="UP000243406"/>
    </source>
</evidence>
<evidence type="ECO:0000256" key="2">
    <source>
        <dbReference type="ARBA" id="ARBA00005967"/>
    </source>
</evidence>
<evidence type="ECO:0000256" key="11">
    <source>
        <dbReference type="ARBA" id="ARBA00023098"/>
    </source>
</evidence>
<evidence type="ECO:0000256" key="13">
    <source>
        <dbReference type="ARBA" id="ARBA00023209"/>
    </source>
</evidence>
<keyword evidence="9 17" id="KW-0067">ATP-binding</keyword>
<evidence type="ECO:0000256" key="8">
    <source>
        <dbReference type="ARBA" id="ARBA00022777"/>
    </source>
</evidence>
<keyword evidence="8 21" id="KW-0418">Kinase</keyword>
<dbReference type="InterPro" id="IPR000829">
    <property type="entry name" value="DAGK"/>
</dbReference>
<evidence type="ECO:0000256" key="4">
    <source>
        <dbReference type="ARBA" id="ARBA00022516"/>
    </source>
</evidence>
<dbReference type="GO" id="GO:0005886">
    <property type="term" value="C:plasma membrane"/>
    <property type="evidence" value="ECO:0007669"/>
    <property type="project" value="UniProtKB-SubCell"/>
</dbReference>
<dbReference type="GO" id="GO:0005524">
    <property type="term" value="F:ATP binding"/>
    <property type="evidence" value="ECO:0007669"/>
    <property type="project" value="UniProtKB-KW"/>
</dbReference>
<feature type="binding site" evidence="17">
    <location>
        <position position="73"/>
    </location>
    <ligand>
        <name>ATP</name>
        <dbReference type="ChEBI" id="CHEBI:30616"/>
    </ligand>
</feature>
<protein>
    <submittedName>
        <fullName evidence="21">Diacylglycerol kinase (ATP)</fullName>
    </submittedName>
</protein>
<feature type="transmembrane region" description="Helical" evidence="19">
    <location>
        <begin position="30"/>
        <end position="47"/>
    </location>
</feature>
<dbReference type="InterPro" id="IPR036938">
    <property type="entry name" value="PAP2/HPO_sf"/>
</dbReference>
<dbReference type="InterPro" id="IPR036945">
    <property type="entry name" value="DAGK_sf"/>
</dbReference>
<keyword evidence="18" id="KW-0479">Metal-binding</keyword>
<dbReference type="PANTHER" id="PTHR34299">
    <property type="entry name" value="DIACYLGLYCEROL KINASE"/>
    <property type="match status" value="1"/>
</dbReference>
<dbReference type="GO" id="GO:0046872">
    <property type="term" value="F:metal ion binding"/>
    <property type="evidence" value="ECO:0007669"/>
    <property type="project" value="UniProtKB-KW"/>
</dbReference>
<keyword evidence="11" id="KW-0443">Lipid metabolism</keyword>
<dbReference type="AlphaFoldDB" id="A0A1T4ZX70"/>
<evidence type="ECO:0000256" key="12">
    <source>
        <dbReference type="ARBA" id="ARBA00023136"/>
    </source>
</evidence>
<keyword evidence="7 17" id="KW-0547">Nucleotide-binding</keyword>
<evidence type="ECO:0000256" key="10">
    <source>
        <dbReference type="ARBA" id="ARBA00022989"/>
    </source>
</evidence>
<dbReference type="InterPro" id="IPR000326">
    <property type="entry name" value="PAP2/HPO"/>
</dbReference>
<evidence type="ECO:0000256" key="19">
    <source>
        <dbReference type="SAM" id="Phobius"/>
    </source>
</evidence>
<keyword evidence="6 19" id="KW-0812">Transmembrane</keyword>
<feature type="domain" description="Phosphatidic acid phosphatase type 2/haloperoxidase" evidence="20">
    <location>
        <begin position="138"/>
        <end position="232"/>
    </location>
</feature>
<keyword evidence="12 19" id="KW-0472">Membrane</keyword>
<keyword evidence="4" id="KW-0444">Lipid biosynthesis</keyword>
<dbReference type="GO" id="GO:0008654">
    <property type="term" value="P:phospholipid biosynthetic process"/>
    <property type="evidence" value="ECO:0007669"/>
    <property type="project" value="UniProtKB-KW"/>
</dbReference>
<keyword evidence="5" id="KW-0808">Transferase</keyword>
<dbReference type="SUPFAM" id="SSF48317">
    <property type="entry name" value="Acid phosphatase/Vanadium-dependent haloperoxidase"/>
    <property type="match status" value="1"/>
</dbReference>
<evidence type="ECO:0000256" key="5">
    <source>
        <dbReference type="ARBA" id="ARBA00022679"/>
    </source>
</evidence>
<feature type="active site" description="Proton acceptor" evidence="15">
    <location>
        <position position="66"/>
    </location>
</feature>
<dbReference type="Gene3D" id="1.20.144.10">
    <property type="entry name" value="Phosphatidic acid phosphatase type 2/haloperoxidase"/>
    <property type="match status" value="1"/>
</dbReference>
<dbReference type="Gene3D" id="1.10.287.3610">
    <property type="match status" value="1"/>
</dbReference>
<keyword evidence="18" id="KW-0460">Magnesium</keyword>
<evidence type="ECO:0000256" key="6">
    <source>
        <dbReference type="ARBA" id="ARBA00022692"/>
    </source>
</evidence>
<accession>A0A1T4ZX70</accession>
<comment type="subcellular location">
    <subcellularLocation>
        <location evidence="1">Cell membrane</location>
        <topology evidence="1">Multi-pass membrane protein</topology>
    </subcellularLocation>
</comment>
<dbReference type="Proteomes" id="UP000243406">
    <property type="component" value="Unassembled WGS sequence"/>
</dbReference>